<proteinExistence type="predicted"/>
<keyword evidence="2" id="KW-0223">Dioxygenase</keyword>
<dbReference type="GO" id="GO:0006631">
    <property type="term" value="P:fatty acid metabolic process"/>
    <property type="evidence" value="ECO:0007669"/>
    <property type="project" value="UniProtKB-ARBA"/>
</dbReference>
<dbReference type="GO" id="GO:0020037">
    <property type="term" value="F:heme binding"/>
    <property type="evidence" value="ECO:0007669"/>
    <property type="project" value="InterPro"/>
</dbReference>
<gene>
    <name evidence="7" type="ORF">Micbo1qcDRAFT_229296</name>
</gene>
<dbReference type="GO" id="GO:0051213">
    <property type="term" value="F:dioxygenase activity"/>
    <property type="evidence" value="ECO:0007669"/>
    <property type="project" value="UniProtKB-KW"/>
</dbReference>
<evidence type="ECO:0000256" key="4">
    <source>
        <dbReference type="ARBA" id="ARBA00023004"/>
    </source>
</evidence>
<dbReference type="AlphaFoldDB" id="A0A136JGT2"/>
<evidence type="ECO:0000256" key="2">
    <source>
        <dbReference type="ARBA" id="ARBA00022964"/>
    </source>
</evidence>
<dbReference type="InterPro" id="IPR019791">
    <property type="entry name" value="Haem_peroxidase_animal"/>
</dbReference>
<evidence type="ECO:0000256" key="5">
    <source>
        <dbReference type="PIRSR" id="PIRSR619791-2"/>
    </source>
</evidence>
<dbReference type="PANTHER" id="PTHR11903">
    <property type="entry name" value="PROSTAGLANDIN G/H SYNTHASE"/>
    <property type="match status" value="1"/>
</dbReference>
<keyword evidence="1 5" id="KW-0479">Metal-binding</keyword>
<feature type="binding site" description="axial binding residue" evidence="5">
    <location>
        <position position="352"/>
    </location>
    <ligand>
        <name>heme b</name>
        <dbReference type="ChEBI" id="CHEBI:60344"/>
    </ligand>
    <ligandPart>
        <name>Fe</name>
        <dbReference type="ChEBI" id="CHEBI:18248"/>
    </ligandPart>
</feature>
<dbReference type="GO" id="GO:0004601">
    <property type="term" value="F:peroxidase activity"/>
    <property type="evidence" value="ECO:0007669"/>
    <property type="project" value="UniProtKB-KW"/>
</dbReference>
<reference evidence="8" key="1">
    <citation type="submission" date="2016-02" db="EMBL/GenBank/DDBJ databases">
        <title>Draft genome sequence of Microdochium bolleyi, a fungal endophyte of beachgrass.</title>
        <authorList>
            <consortium name="DOE Joint Genome Institute"/>
            <person name="David A.S."/>
            <person name="May G."/>
            <person name="Haridas S."/>
            <person name="Lim J."/>
            <person name="Wang M."/>
            <person name="Labutti K."/>
            <person name="Lipzen A."/>
            <person name="Barry K."/>
            <person name="Grigoriev I.V."/>
        </authorList>
    </citation>
    <scope>NUCLEOTIDE SEQUENCE [LARGE SCALE GENOMIC DNA]</scope>
    <source>
        <strain evidence="8">J235TASD1</strain>
    </source>
</reference>
<dbReference type="GO" id="GO:0006979">
    <property type="term" value="P:response to oxidative stress"/>
    <property type="evidence" value="ECO:0007669"/>
    <property type="project" value="InterPro"/>
</dbReference>
<evidence type="ECO:0000313" key="8">
    <source>
        <dbReference type="Proteomes" id="UP000070501"/>
    </source>
</evidence>
<keyword evidence="5" id="KW-0349">Heme</keyword>
<dbReference type="InterPro" id="IPR010255">
    <property type="entry name" value="Haem_peroxidase_sf"/>
</dbReference>
<protein>
    <submittedName>
        <fullName evidence="7">Heme peroxidase</fullName>
    </submittedName>
</protein>
<organism evidence="7 8">
    <name type="scientific">Microdochium bolleyi</name>
    <dbReference type="NCBI Taxonomy" id="196109"/>
    <lineage>
        <taxon>Eukaryota</taxon>
        <taxon>Fungi</taxon>
        <taxon>Dikarya</taxon>
        <taxon>Ascomycota</taxon>
        <taxon>Pezizomycotina</taxon>
        <taxon>Sordariomycetes</taxon>
        <taxon>Xylariomycetidae</taxon>
        <taxon>Xylariales</taxon>
        <taxon>Microdochiaceae</taxon>
        <taxon>Microdochium</taxon>
    </lineage>
</organism>
<dbReference type="PANTHER" id="PTHR11903:SF13">
    <property type="entry name" value="LINOLEATE 10R-LIPOXYGENASE"/>
    <property type="match status" value="1"/>
</dbReference>
<dbReference type="STRING" id="196109.A0A136JGT2"/>
<evidence type="ECO:0000256" key="3">
    <source>
        <dbReference type="ARBA" id="ARBA00023002"/>
    </source>
</evidence>
<dbReference type="PROSITE" id="PS50292">
    <property type="entry name" value="PEROXIDASE_3"/>
    <property type="match status" value="1"/>
</dbReference>
<dbReference type="InterPro" id="IPR037120">
    <property type="entry name" value="Haem_peroxidase_sf_animal"/>
</dbReference>
<evidence type="ECO:0000313" key="7">
    <source>
        <dbReference type="EMBL" id="KXJ96370.1"/>
    </source>
</evidence>
<dbReference type="GO" id="GO:0046872">
    <property type="term" value="F:metal ion binding"/>
    <property type="evidence" value="ECO:0007669"/>
    <property type="project" value="UniProtKB-KW"/>
</dbReference>
<keyword evidence="4 5" id="KW-0408">Iron</keyword>
<accession>A0A136JGT2</accession>
<dbReference type="InParanoid" id="A0A136JGT2"/>
<dbReference type="Gene3D" id="1.10.640.10">
    <property type="entry name" value="Haem peroxidase domain superfamily, animal type"/>
    <property type="match status" value="1"/>
</dbReference>
<feature type="region of interest" description="Disordered" evidence="6">
    <location>
        <begin position="434"/>
        <end position="453"/>
    </location>
</feature>
<keyword evidence="8" id="KW-1185">Reference proteome</keyword>
<sequence>MIFGSRKRKYQHSFHDDEELHDIAVRPRAWNSNIREDAVATLRLARNTFSQGLIPAAKDVVSTLDVHDPLSRFILNGLVGKLWGSMPHGAPSYRGSKYQYRAADGSNNNVFQPELGAAGTPYTKTVPGARSAHGAMPDAGDVFDLLMARDGEGIESSTGLSSMVLCHAALITHDFCNTDEVDPNINANSSYLDLAPLYGSCEADQMEVRLGRLGLLKPDTFSDTRLLRHPPGVCIYLILYNRFHNYAAQQILEINEKGRFSLPEDYAQLPTDKQAAAEKKLDYDLFNTARLITCGLYIQIAIHDYVRCLKLVHSKDTAFTLDPRDAFAEPNNDQRGVGNAVSVEFNCLYRFHSPLSNREARWTENSFVQALQDHDMVAKDDAEEANNRRKFTREAIVNGEIPLPAFRRMTEHTKTTSRKSRKDLPHFPAGLDPVGGWSERDPENPHQSLDGPNTFRFTRGVDGKFDDAQLAAELIRIMEDPICQFGAQNVPRVFRSVEVLGILRARQWEVATLNEFREFFGMSRHTHFEDINSDPEIQQRLRDLYEDPDLVELLPGLFCEGEGRNMDPDASLPGNETIALWRAILSDAVSIVRSDRFYTTDWSIASLTAWGMAEVKSNPKINKGSVIHRLFQRSLPGYFSYNSLHLWQPFYTPTRNAQLAQEQGYLNLLDLSGLEDENGTEWEIQLRNGKVLTDFKSECKGSKGRKVRRRLDVELPDVWLNKDWEMQYNKAAKVGVGQHDYPWRGAERAHTTGRPVEVDDFELIRDGILAQGSIASFDNPSVLSSDDIHGTVLGAIMEKDWDKWDEASAIISGALGPDWEQSFIGYFVDLSQEIRLREQRSFQRFTKLGQVLQLDVVADYAIPVVVRFIADFLGFWSEIKTPHFLDRAFSEDQIYRLLENCQNYESHDEDPAKSWERRMAYRDSIKTLMSLADQGIKSYKPYLYEQGIFGFGTRSYGCEGDIEQVRRVRKIAVAIVRALSESSFSHEEIVAVMLSTALEATQKVVATFTETLAYFLNPQHKPMDCDDIPDTNTTRAELWGQIQTLAGEDAHEMFDGRLQFRNNLDVDNKILGYILEAQRFNPYMKIPYIYNPMIETDQLAPPSKLEASRGTTILLDMFTAYKNLPQDYAPFTRSHDFIHIRDRASYLLYRGTDSGKLSFAQRLPLIAITGMVKHAAHLKHLRVAHETAGRLKRVRNPEGQWRYATKQWDRLVAAPRTWNLRFDGSGKVSGR</sequence>
<evidence type="ECO:0000256" key="1">
    <source>
        <dbReference type="ARBA" id="ARBA00022723"/>
    </source>
</evidence>
<dbReference type="Proteomes" id="UP000070501">
    <property type="component" value="Unassembled WGS sequence"/>
</dbReference>
<evidence type="ECO:0000256" key="6">
    <source>
        <dbReference type="SAM" id="MobiDB-lite"/>
    </source>
</evidence>
<name>A0A136JGT2_9PEZI</name>
<dbReference type="InterPro" id="IPR050783">
    <property type="entry name" value="Oxylipin_biosynth_metab"/>
</dbReference>
<dbReference type="SUPFAM" id="SSF48113">
    <property type="entry name" value="Heme-dependent peroxidases"/>
    <property type="match status" value="1"/>
</dbReference>
<dbReference type="OrthoDB" id="823504at2759"/>
<keyword evidence="3" id="KW-0560">Oxidoreductase</keyword>
<dbReference type="EMBL" id="KQ964245">
    <property type="protein sequence ID" value="KXJ96370.1"/>
    <property type="molecule type" value="Genomic_DNA"/>
</dbReference>
<dbReference type="Pfam" id="PF03098">
    <property type="entry name" value="An_peroxidase"/>
    <property type="match status" value="1"/>
</dbReference>
<keyword evidence="7" id="KW-0575">Peroxidase</keyword>